<organism evidence="1 2">
    <name type="scientific">Phytophthora nicotianae P1976</name>
    <dbReference type="NCBI Taxonomy" id="1317066"/>
    <lineage>
        <taxon>Eukaryota</taxon>
        <taxon>Sar</taxon>
        <taxon>Stramenopiles</taxon>
        <taxon>Oomycota</taxon>
        <taxon>Peronosporomycetes</taxon>
        <taxon>Peronosporales</taxon>
        <taxon>Peronosporaceae</taxon>
        <taxon>Phytophthora</taxon>
    </lineage>
</organism>
<dbReference type="AlphaFoldDB" id="A0A080ZMZ9"/>
<evidence type="ECO:0008006" key="3">
    <source>
        <dbReference type="Google" id="ProtNLM"/>
    </source>
</evidence>
<protein>
    <recommendedName>
        <fullName evidence="3">BZIP domain-containing protein</fullName>
    </recommendedName>
</protein>
<gene>
    <name evidence="1" type="ORF">F444_15123</name>
</gene>
<name>A0A080ZMZ9_PHYNI</name>
<dbReference type="EMBL" id="ANJA01002794">
    <property type="protein sequence ID" value="ETO68010.1"/>
    <property type="molecule type" value="Genomic_DNA"/>
</dbReference>
<proteinExistence type="predicted"/>
<reference evidence="1 2" key="1">
    <citation type="submission" date="2013-11" db="EMBL/GenBank/DDBJ databases">
        <title>The Genome Sequence of Phytophthora parasitica P1976.</title>
        <authorList>
            <consortium name="The Broad Institute Genomics Platform"/>
            <person name="Russ C."/>
            <person name="Tyler B."/>
            <person name="Panabieres F."/>
            <person name="Shan W."/>
            <person name="Tripathy S."/>
            <person name="Grunwald N."/>
            <person name="Machado M."/>
            <person name="Johnson C.S."/>
            <person name="Walker B."/>
            <person name="Young S."/>
            <person name="Zeng Q."/>
            <person name="Gargeya S."/>
            <person name="Fitzgerald M."/>
            <person name="Haas B."/>
            <person name="Abouelleil A."/>
            <person name="Allen A.W."/>
            <person name="Alvarado L."/>
            <person name="Arachchi H.M."/>
            <person name="Berlin A.M."/>
            <person name="Chapman S.B."/>
            <person name="Gainer-Dewar J."/>
            <person name="Goldberg J."/>
            <person name="Griggs A."/>
            <person name="Gujja S."/>
            <person name="Hansen M."/>
            <person name="Howarth C."/>
            <person name="Imamovic A."/>
            <person name="Ireland A."/>
            <person name="Larimer J."/>
            <person name="McCowan C."/>
            <person name="Murphy C."/>
            <person name="Pearson M."/>
            <person name="Poon T.W."/>
            <person name="Priest M."/>
            <person name="Roberts A."/>
            <person name="Saif S."/>
            <person name="Shea T."/>
            <person name="Sisk P."/>
            <person name="Sykes S."/>
            <person name="Wortman J."/>
            <person name="Nusbaum C."/>
            <person name="Birren B."/>
        </authorList>
    </citation>
    <scope>NUCLEOTIDE SEQUENCE [LARGE SCALE GENOMIC DNA]</scope>
    <source>
        <strain evidence="1 2">P1976</strain>
    </source>
</reference>
<evidence type="ECO:0000313" key="1">
    <source>
        <dbReference type="EMBL" id="ETO68010.1"/>
    </source>
</evidence>
<evidence type="ECO:0000313" key="2">
    <source>
        <dbReference type="Proteomes" id="UP000028582"/>
    </source>
</evidence>
<accession>A0A080ZMZ9</accession>
<comment type="caution">
    <text evidence="1">The sequence shown here is derived from an EMBL/GenBank/DDBJ whole genome shotgun (WGS) entry which is preliminary data.</text>
</comment>
<dbReference type="Proteomes" id="UP000028582">
    <property type="component" value="Unassembled WGS sequence"/>
</dbReference>
<dbReference type="OrthoDB" id="112590at2759"/>
<sequence>MSNLRFPISPSSLKKERVEHSSRMNEFVLQPPNSQLFSDHVIGRVVERARTPQRPYAPQNSVGTKPLASYVSYQTQLPDQGETKLSSLNTSTKFPTTQDQFLAMAQLAISEKLRLRELRRMRQIRYRKKKEGYALSLEEEVGKLRHKIEKLEQCRRSVSADVPAEMNAWSVVAEYFRLFRCGMHEDQFDAQLLLRASFTAGVAFNSLYGVDKLVQYWQQMSRWFPSVEMELVRLHKESTGTLTATTVTTISISMQTIRDVFPHLTDSDGNESCGLLADKLLGQKITLRGSMHFEWDNTCHRISRVMSQSDMLTPMLCILGNLEDTARVFQGAFVAPNFQVAM</sequence>